<dbReference type="InterPro" id="IPR025558">
    <property type="entry name" value="DUF4283"/>
</dbReference>
<evidence type="ECO:0000313" key="2">
    <source>
        <dbReference type="EMBL" id="KDO69928.1"/>
    </source>
</evidence>
<sequence length="136" mass="16019">NTVVVKLLGRPMGYKFLCNRLESLWTITKGFKVIDLENGFFLDRFRSEDDVDCALTQGPWTVLGHYFIIQQWTLYLDSTSEKIDSMVAWIRLPSMPLHYYKKKKYSEWEDTKYKDPNLPPSRNISTSSRFGPFFGF</sequence>
<proteinExistence type="predicted"/>
<evidence type="ECO:0000313" key="3">
    <source>
        <dbReference type="Proteomes" id="UP000027120"/>
    </source>
</evidence>
<reference evidence="2 3" key="1">
    <citation type="submission" date="2014-04" db="EMBL/GenBank/DDBJ databases">
        <authorList>
            <consortium name="International Citrus Genome Consortium"/>
            <person name="Gmitter F."/>
            <person name="Chen C."/>
            <person name="Farmerie W."/>
            <person name="Harkins T."/>
            <person name="Desany B."/>
            <person name="Mohiuddin M."/>
            <person name="Kodira C."/>
            <person name="Borodovsky M."/>
            <person name="Lomsadze A."/>
            <person name="Burns P."/>
            <person name="Jenkins J."/>
            <person name="Prochnik S."/>
            <person name="Shu S."/>
            <person name="Chapman J."/>
            <person name="Pitluck S."/>
            <person name="Schmutz J."/>
            <person name="Rokhsar D."/>
        </authorList>
    </citation>
    <scope>NUCLEOTIDE SEQUENCE</scope>
</reference>
<name>A0A067FRE0_CITSI</name>
<dbReference type="Proteomes" id="UP000027120">
    <property type="component" value="Unassembled WGS sequence"/>
</dbReference>
<feature type="domain" description="DUF4283" evidence="1">
    <location>
        <begin position="2"/>
        <end position="77"/>
    </location>
</feature>
<organism evidence="2 3">
    <name type="scientific">Citrus sinensis</name>
    <name type="common">Sweet orange</name>
    <name type="synonym">Citrus aurantium var. sinensis</name>
    <dbReference type="NCBI Taxonomy" id="2711"/>
    <lineage>
        <taxon>Eukaryota</taxon>
        <taxon>Viridiplantae</taxon>
        <taxon>Streptophyta</taxon>
        <taxon>Embryophyta</taxon>
        <taxon>Tracheophyta</taxon>
        <taxon>Spermatophyta</taxon>
        <taxon>Magnoliopsida</taxon>
        <taxon>eudicotyledons</taxon>
        <taxon>Gunneridae</taxon>
        <taxon>Pentapetalae</taxon>
        <taxon>rosids</taxon>
        <taxon>malvids</taxon>
        <taxon>Sapindales</taxon>
        <taxon>Rutaceae</taxon>
        <taxon>Aurantioideae</taxon>
        <taxon>Citrus</taxon>
    </lineage>
</organism>
<dbReference type="PANTHER" id="PTHR31286">
    <property type="entry name" value="GLYCINE-RICH CELL WALL STRUCTURAL PROTEIN 1.8-LIKE"/>
    <property type="match status" value="1"/>
</dbReference>
<dbReference type="PANTHER" id="PTHR31286:SF173">
    <property type="entry name" value="DUF4283 DOMAIN-CONTAINING PROTEIN"/>
    <property type="match status" value="1"/>
</dbReference>
<accession>A0A067FRE0</accession>
<feature type="non-terminal residue" evidence="2">
    <location>
        <position position="1"/>
    </location>
</feature>
<dbReference type="AlphaFoldDB" id="A0A067FRE0"/>
<evidence type="ECO:0000259" key="1">
    <source>
        <dbReference type="Pfam" id="PF14111"/>
    </source>
</evidence>
<dbReference type="EMBL" id="KK784891">
    <property type="protein sequence ID" value="KDO69928.1"/>
    <property type="molecule type" value="Genomic_DNA"/>
</dbReference>
<keyword evidence="3" id="KW-1185">Reference proteome</keyword>
<gene>
    <name evidence="2" type="ORF">CISIN_1g039478mg</name>
</gene>
<dbReference type="InterPro" id="IPR040256">
    <property type="entry name" value="At4g02000-like"/>
</dbReference>
<protein>
    <recommendedName>
        <fullName evidence="1">DUF4283 domain-containing protein</fullName>
    </recommendedName>
</protein>
<dbReference type="Pfam" id="PF14111">
    <property type="entry name" value="DUF4283"/>
    <property type="match status" value="1"/>
</dbReference>